<dbReference type="CDD" id="cd08964">
    <property type="entry name" value="L-asparaginase_II"/>
    <property type="match status" value="1"/>
</dbReference>
<dbReference type="InterPro" id="IPR020827">
    <property type="entry name" value="Asparaginase/glutaminase_AS1"/>
</dbReference>
<feature type="domain" description="Asparaginase/glutaminase C-terminal" evidence="6">
    <location>
        <begin position="223"/>
        <end position="330"/>
    </location>
</feature>
<dbReference type="EMBL" id="QRGA01000010">
    <property type="protein sequence ID" value="RDU97209.1"/>
    <property type="molecule type" value="Genomic_DNA"/>
</dbReference>
<reference evidence="7 8" key="1">
    <citation type="submission" date="2018-08" db="EMBL/GenBank/DDBJ databases">
        <title>Paraburkholderia sp. DHOM06 isolated from forest soil.</title>
        <authorList>
            <person name="Gao Z.-H."/>
            <person name="Qiu L.-H."/>
        </authorList>
    </citation>
    <scope>NUCLEOTIDE SEQUENCE [LARGE SCALE GENOMIC DNA]</scope>
    <source>
        <strain evidence="7 8">DHOM06</strain>
    </source>
</reference>
<dbReference type="InterPro" id="IPR006034">
    <property type="entry name" value="Asparaginase/glutaminase-like"/>
</dbReference>
<name>A0A3D8JVU2_9BURK</name>
<dbReference type="PIRSF" id="PIRSF001220">
    <property type="entry name" value="L-ASNase_gatD"/>
    <property type="match status" value="1"/>
</dbReference>
<accession>A0A3D8JVU2</accession>
<evidence type="ECO:0000259" key="6">
    <source>
        <dbReference type="Pfam" id="PF17763"/>
    </source>
</evidence>
<organism evidence="7 8">
    <name type="scientific">Trinickia dinghuensis</name>
    <dbReference type="NCBI Taxonomy" id="2291023"/>
    <lineage>
        <taxon>Bacteria</taxon>
        <taxon>Pseudomonadati</taxon>
        <taxon>Pseudomonadota</taxon>
        <taxon>Betaproteobacteria</taxon>
        <taxon>Burkholderiales</taxon>
        <taxon>Burkholderiaceae</taxon>
        <taxon>Trinickia</taxon>
    </lineage>
</organism>
<dbReference type="PROSITE" id="PS51732">
    <property type="entry name" value="ASN_GLN_ASE_3"/>
    <property type="match status" value="1"/>
</dbReference>
<dbReference type="InterPro" id="IPR004550">
    <property type="entry name" value="AsnASE_II"/>
</dbReference>
<evidence type="ECO:0000256" key="1">
    <source>
        <dbReference type="ARBA" id="ARBA00010518"/>
    </source>
</evidence>
<dbReference type="Pfam" id="PF00710">
    <property type="entry name" value="Asparaginase"/>
    <property type="match status" value="1"/>
</dbReference>
<dbReference type="PROSITE" id="PS00144">
    <property type="entry name" value="ASN_GLN_ASE_1"/>
    <property type="match status" value="1"/>
</dbReference>
<dbReference type="PANTHER" id="PTHR11707:SF28">
    <property type="entry name" value="60 KDA LYSOPHOSPHOLIPASE"/>
    <property type="match status" value="1"/>
</dbReference>
<dbReference type="GO" id="GO:0004067">
    <property type="term" value="F:asparaginase activity"/>
    <property type="evidence" value="ECO:0007669"/>
    <property type="project" value="UniProtKB-UniRule"/>
</dbReference>
<dbReference type="PIRSF" id="PIRSF500176">
    <property type="entry name" value="L_ASNase"/>
    <property type="match status" value="1"/>
</dbReference>
<feature type="domain" description="L-asparaginase N-terminal" evidence="5">
    <location>
        <begin position="6"/>
        <end position="203"/>
    </location>
</feature>
<dbReference type="InterPro" id="IPR037152">
    <property type="entry name" value="L-asparaginase_N_sf"/>
</dbReference>
<evidence type="ECO:0000313" key="7">
    <source>
        <dbReference type="EMBL" id="RDU97209.1"/>
    </source>
</evidence>
<dbReference type="Gene3D" id="3.40.50.40">
    <property type="match status" value="1"/>
</dbReference>
<evidence type="ECO:0000256" key="4">
    <source>
        <dbReference type="PROSITE-ProRule" id="PRU10099"/>
    </source>
</evidence>
<dbReference type="OrthoDB" id="9788068at2"/>
<comment type="caution">
    <text evidence="7">The sequence shown here is derived from an EMBL/GenBank/DDBJ whole genome shotgun (WGS) entry which is preliminary data.</text>
</comment>
<gene>
    <name evidence="7" type="ORF">DWV00_18285</name>
</gene>
<comment type="similarity">
    <text evidence="1">Belongs to the asparaginase 1 family.</text>
</comment>
<dbReference type="FunFam" id="3.40.50.1170:FF:000001">
    <property type="entry name" value="L-asparaginase 2"/>
    <property type="match status" value="1"/>
</dbReference>
<evidence type="ECO:0000313" key="8">
    <source>
        <dbReference type="Proteomes" id="UP000256838"/>
    </source>
</evidence>
<dbReference type="PANTHER" id="PTHR11707">
    <property type="entry name" value="L-ASPARAGINASE"/>
    <property type="match status" value="1"/>
</dbReference>
<dbReference type="Pfam" id="PF17763">
    <property type="entry name" value="Asparaginase_C"/>
    <property type="match status" value="1"/>
</dbReference>
<dbReference type="Gene3D" id="3.40.50.1170">
    <property type="entry name" value="L-asparaginase, N-terminal domain"/>
    <property type="match status" value="1"/>
</dbReference>
<dbReference type="InterPro" id="IPR027473">
    <property type="entry name" value="L-asparaginase_C"/>
</dbReference>
<dbReference type="Proteomes" id="UP000256838">
    <property type="component" value="Unassembled WGS sequence"/>
</dbReference>
<dbReference type="AlphaFoldDB" id="A0A3D8JVU2"/>
<proteinExistence type="inferred from homology"/>
<dbReference type="SUPFAM" id="SSF53774">
    <property type="entry name" value="Glutaminase/Asparaginase"/>
    <property type="match status" value="1"/>
</dbReference>
<dbReference type="PRINTS" id="PR00139">
    <property type="entry name" value="ASNGLNASE"/>
</dbReference>
<keyword evidence="2" id="KW-0378">Hydrolase</keyword>
<evidence type="ECO:0000256" key="3">
    <source>
        <dbReference type="PIRSR" id="PIRSR001220-1"/>
    </source>
</evidence>
<evidence type="ECO:0000259" key="5">
    <source>
        <dbReference type="Pfam" id="PF00710"/>
    </source>
</evidence>
<feature type="active site" evidence="4">
    <location>
        <position position="15"/>
    </location>
</feature>
<dbReference type="InterPro" id="IPR027474">
    <property type="entry name" value="L-asparaginase_N"/>
</dbReference>
<dbReference type="InterPro" id="IPR036152">
    <property type="entry name" value="Asp/glu_Ase-like_sf"/>
</dbReference>
<dbReference type="SMART" id="SM00870">
    <property type="entry name" value="Asparaginase"/>
    <property type="match status" value="1"/>
</dbReference>
<sequence length="333" mass="35218">MTIKRKVAVIGTGGTIAAVGRDAFDLIDYDANGQMLDTARLLALLPAVPADVDIVEIPFRTMSSTAVSFDEWRELTALCRALEVSAPDLAGIVISHGTATLEETAYFLQLTLDARIPVVLVGSQRPSNGLSSDAALNLYNAIRVAADPAAHDLGVLVVLNDEIHAARDVTKTSTYRLHAFQSRDAGALGCCDADGVTFYRRPVRIGPPRMAFDVSDLERLPLVGINYSYAGADGRMISGLADAGARGIVAAGFAPGCCTPAETKALRDAARAGIVVVMSTRAGSGRVGDGIELRENGFIAADNLNPQKARILLALALTRTDAAEEISTMFRIY</sequence>
<dbReference type="RefSeq" id="WP_115535020.1">
    <property type="nucleotide sequence ID" value="NZ_QRGA01000010.1"/>
</dbReference>
<keyword evidence="8" id="KW-1185">Reference proteome</keyword>
<protein>
    <submittedName>
        <fullName evidence="7">Asparaginase</fullName>
    </submittedName>
</protein>
<dbReference type="InterPro" id="IPR040919">
    <property type="entry name" value="Asparaginase_C"/>
</dbReference>
<evidence type="ECO:0000256" key="2">
    <source>
        <dbReference type="ARBA" id="ARBA00022801"/>
    </source>
</evidence>
<feature type="active site" description="O-isoaspartyl threonine intermediate" evidence="3">
    <location>
        <position position="15"/>
    </location>
</feature>
<dbReference type="GO" id="GO:0006528">
    <property type="term" value="P:asparagine metabolic process"/>
    <property type="evidence" value="ECO:0007669"/>
    <property type="project" value="InterPro"/>
</dbReference>